<feature type="transmembrane region" description="Helical" evidence="1">
    <location>
        <begin position="37"/>
        <end position="60"/>
    </location>
</feature>
<evidence type="ECO:0000313" key="3">
    <source>
        <dbReference type="Proteomes" id="UP000321079"/>
    </source>
</evidence>
<dbReference type="AlphaFoldDB" id="A0A511B5B9"/>
<evidence type="ECO:0000313" key="2">
    <source>
        <dbReference type="EMBL" id="GEK95588.1"/>
    </source>
</evidence>
<protein>
    <submittedName>
        <fullName evidence="2">Uncharacterized protein</fullName>
    </submittedName>
</protein>
<feature type="transmembrane region" description="Helical" evidence="1">
    <location>
        <begin position="66"/>
        <end position="86"/>
    </location>
</feature>
<dbReference type="EMBL" id="BJVA01000003">
    <property type="protein sequence ID" value="GEK95588.1"/>
    <property type="molecule type" value="Genomic_DNA"/>
</dbReference>
<proteinExistence type="predicted"/>
<sequence>MSETLFYGLSTLLVAGGAILLYACSSNQILLRHALRGPLPMLVGTGLIIAGGAVLMAAASACTACLMIMILLMIIWSLLPLIAPFCRDQHDHE</sequence>
<keyword evidence="3" id="KW-1185">Reference proteome</keyword>
<reference evidence="2 3" key="1">
    <citation type="submission" date="2019-07" db="EMBL/GenBank/DDBJ databases">
        <title>Whole genome shotgun sequence of Gluconobacter kanchanaburiensis NBRC 103587.</title>
        <authorList>
            <person name="Hosoyama A."/>
            <person name="Uohara A."/>
            <person name="Ohji S."/>
            <person name="Ichikawa N."/>
        </authorList>
    </citation>
    <scope>NUCLEOTIDE SEQUENCE [LARGE SCALE GENOMIC DNA]</scope>
    <source>
        <strain evidence="2 3">NBRC 103587</strain>
    </source>
</reference>
<dbReference type="RefSeq" id="WP_146859388.1">
    <property type="nucleotide sequence ID" value="NZ_BARK01000004.1"/>
</dbReference>
<gene>
    <name evidence="2" type="ORF">GKA01_07850</name>
</gene>
<comment type="caution">
    <text evidence="2">The sequence shown here is derived from an EMBL/GenBank/DDBJ whole genome shotgun (WGS) entry which is preliminary data.</text>
</comment>
<dbReference type="OrthoDB" id="9904738at2"/>
<feature type="transmembrane region" description="Helical" evidence="1">
    <location>
        <begin position="6"/>
        <end position="25"/>
    </location>
</feature>
<dbReference type="Proteomes" id="UP000321079">
    <property type="component" value="Unassembled WGS sequence"/>
</dbReference>
<evidence type="ECO:0000256" key="1">
    <source>
        <dbReference type="SAM" id="Phobius"/>
    </source>
</evidence>
<accession>A0A511B5B9</accession>
<organism evidence="2 3">
    <name type="scientific">Gluconobacter kanchanaburiensis NBRC 103587</name>
    <dbReference type="NCBI Taxonomy" id="1307948"/>
    <lineage>
        <taxon>Bacteria</taxon>
        <taxon>Pseudomonadati</taxon>
        <taxon>Pseudomonadota</taxon>
        <taxon>Alphaproteobacteria</taxon>
        <taxon>Acetobacterales</taxon>
        <taxon>Acetobacteraceae</taxon>
        <taxon>Gluconobacter</taxon>
    </lineage>
</organism>
<name>A0A511B5B9_9PROT</name>
<keyword evidence="1" id="KW-0472">Membrane</keyword>
<keyword evidence="1" id="KW-1133">Transmembrane helix</keyword>
<keyword evidence="1" id="KW-0812">Transmembrane</keyword>